<gene>
    <name evidence="1" type="ORF">PENTCL1PPCAC_25783</name>
</gene>
<proteinExistence type="predicted"/>
<dbReference type="EMBL" id="BTSX01000006">
    <property type="protein sequence ID" value="GMT03609.1"/>
    <property type="molecule type" value="Genomic_DNA"/>
</dbReference>
<reference evidence="1" key="1">
    <citation type="submission" date="2023-10" db="EMBL/GenBank/DDBJ databases">
        <title>Genome assembly of Pristionchus species.</title>
        <authorList>
            <person name="Yoshida K."/>
            <person name="Sommer R.J."/>
        </authorList>
    </citation>
    <scope>NUCLEOTIDE SEQUENCE</scope>
    <source>
        <strain evidence="1">RS0144</strain>
    </source>
</reference>
<dbReference type="Proteomes" id="UP001432027">
    <property type="component" value="Unassembled WGS sequence"/>
</dbReference>
<evidence type="ECO:0000313" key="2">
    <source>
        <dbReference type="Proteomes" id="UP001432027"/>
    </source>
</evidence>
<accession>A0AAV5UC03</accession>
<evidence type="ECO:0000313" key="1">
    <source>
        <dbReference type="EMBL" id="GMT03609.1"/>
    </source>
</evidence>
<feature type="non-terminal residue" evidence="1">
    <location>
        <position position="1"/>
    </location>
</feature>
<sequence>ASPCSATRRYCGVRTIATRVCTPTGTCSGPAQQYEECGTKMCQFPSKFGLESCVGYIKGLLSTGGFECVPNPNIGAKKQLI</sequence>
<name>A0AAV5UC03_9BILA</name>
<organism evidence="1 2">
    <name type="scientific">Pristionchus entomophagus</name>
    <dbReference type="NCBI Taxonomy" id="358040"/>
    <lineage>
        <taxon>Eukaryota</taxon>
        <taxon>Metazoa</taxon>
        <taxon>Ecdysozoa</taxon>
        <taxon>Nematoda</taxon>
        <taxon>Chromadorea</taxon>
        <taxon>Rhabditida</taxon>
        <taxon>Rhabditina</taxon>
        <taxon>Diplogasteromorpha</taxon>
        <taxon>Diplogasteroidea</taxon>
        <taxon>Neodiplogasteridae</taxon>
        <taxon>Pristionchus</taxon>
    </lineage>
</organism>
<keyword evidence="2" id="KW-1185">Reference proteome</keyword>
<dbReference type="AlphaFoldDB" id="A0AAV5UC03"/>
<comment type="caution">
    <text evidence="1">The sequence shown here is derived from an EMBL/GenBank/DDBJ whole genome shotgun (WGS) entry which is preliminary data.</text>
</comment>
<protein>
    <submittedName>
        <fullName evidence="1">Uncharacterized protein</fullName>
    </submittedName>
</protein>